<evidence type="ECO:0000313" key="2">
    <source>
        <dbReference type="Proteomes" id="UP000215914"/>
    </source>
</evidence>
<reference evidence="1" key="2">
    <citation type="submission" date="2020-06" db="EMBL/GenBank/DDBJ databases">
        <title>Helianthus annuus Genome sequencing and assembly Release 2.</title>
        <authorList>
            <person name="Gouzy J."/>
            <person name="Langlade N."/>
            <person name="Munos S."/>
        </authorList>
    </citation>
    <scope>NUCLEOTIDE SEQUENCE</scope>
    <source>
        <tissue evidence="1">Leaves</tissue>
    </source>
</reference>
<dbReference type="EMBL" id="MNCJ02000323">
    <property type="protein sequence ID" value="KAF5795274.1"/>
    <property type="molecule type" value="Genomic_DNA"/>
</dbReference>
<reference evidence="1" key="1">
    <citation type="journal article" date="2017" name="Nature">
        <title>The sunflower genome provides insights into oil metabolism, flowering and Asterid evolution.</title>
        <authorList>
            <person name="Badouin H."/>
            <person name="Gouzy J."/>
            <person name="Grassa C.J."/>
            <person name="Murat F."/>
            <person name="Staton S.E."/>
            <person name="Cottret L."/>
            <person name="Lelandais-Briere C."/>
            <person name="Owens G.L."/>
            <person name="Carrere S."/>
            <person name="Mayjonade B."/>
            <person name="Legrand L."/>
            <person name="Gill N."/>
            <person name="Kane N.C."/>
            <person name="Bowers J.E."/>
            <person name="Hubner S."/>
            <person name="Bellec A."/>
            <person name="Berard A."/>
            <person name="Berges H."/>
            <person name="Blanchet N."/>
            <person name="Boniface M.C."/>
            <person name="Brunel D."/>
            <person name="Catrice O."/>
            <person name="Chaidir N."/>
            <person name="Claudel C."/>
            <person name="Donnadieu C."/>
            <person name="Faraut T."/>
            <person name="Fievet G."/>
            <person name="Helmstetter N."/>
            <person name="King M."/>
            <person name="Knapp S.J."/>
            <person name="Lai Z."/>
            <person name="Le Paslier M.C."/>
            <person name="Lippi Y."/>
            <person name="Lorenzon L."/>
            <person name="Mandel J.R."/>
            <person name="Marage G."/>
            <person name="Marchand G."/>
            <person name="Marquand E."/>
            <person name="Bret-Mestries E."/>
            <person name="Morien E."/>
            <person name="Nambeesan S."/>
            <person name="Nguyen T."/>
            <person name="Pegot-Espagnet P."/>
            <person name="Pouilly N."/>
            <person name="Raftis F."/>
            <person name="Sallet E."/>
            <person name="Schiex T."/>
            <person name="Thomas J."/>
            <person name="Vandecasteele C."/>
            <person name="Vares D."/>
            <person name="Vear F."/>
            <person name="Vautrin S."/>
            <person name="Crespi M."/>
            <person name="Mangin B."/>
            <person name="Burke J.M."/>
            <person name="Salse J."/>
            <person name="Munos S."/>
            <person name="Vincourt P."/>
            <person name="Rieseberg L.H."/>
            <person name="Langlade N.B."/>
        </authorList>
    </citation>
    <scope>NUCLEOTIDE SEQUENCE</scope>
    <source>
        <tissue evidence="1">Leaves</tissue>
    </source>
</reference>
<dbReference type="Gramene" id="mRNA:HanXRQr2_Chr08g0337721">
    <property type="protein sequence ID" value="CDS:HanXRQr2_Chr08g0337721.1"/>
    <property type="gene ID" value="HanXRQr2_Chr08g0337721"/>
</dbReference>
<comment type="caution">
    <text evidence="1">The sequence shown here is derived from an EMBL/GenBank/DDBJ whole genome shotgun (WGS) entry which is preliminary data.</text>
</comment>
<accession>A0A9K3NCJ0</accession>
<keyword evidence="2" id="KW-1185">Reference proteome</keyword>
<dbReference type="AlphaFoldDB" id="A0A9K3NCJ0"/>
<sequence length="64" mass="7184">MSNLSKFEFTALDISGNNYLPCRALPRFSKALSEQQSGGPFTKLVFPSYLVKNLMTVVRVNQKT</sequence>
<proteinExistence type="predicted"/>
<name>A0A9K3NCJ0_HELAN</name>
<organism evidence="1 2">
    <name type="scientific">Helianthus annuus</name>
    <name type="common">Common sunflower</name>
    <dbReference type="NCBI Taxonomy" id="4232"/>
    <lineage>
        <taxon>Eukaryota</taxon>
        <taxon>Viridiplantae</taxon>
        <taxon>Streptophyta</taxon>
        <taxon>Embryophyta</taxon>
        <taxon>Tracheophyta</taxon>
        <taxon>Spermatophyta</taxon>
        <taxon>Magnoliopsida</taxon>
        <taxon>eudicotyledons</taxon>
        <taxon>Gunneridae</taxon>
        <taxon>Pentapetalae</taxon>
        <taxon>asterids</taxon>
        <taxon>campanulids</taxon>
        <taxon>Asterales</taxon>
        <taxon>Asteraceae</taxon>
        <taxon>Asteroideae</taxon>
        <taxon>Heliantheae alliance</taxon>
        <taxon>Heliantheae</taxon>
        <taxon>Helianthus</taxon>
    </lineage>
</organism>
<evidence type="ECO:0000313" key="1">
    <source>
        <dbReference type="EMBL" id="KAF5795274.1"/>
    </source>
</evidence>
<gene>
    <name evidence="1" type="ORF">HanXRQr2_Chr08g0337721</name>
</gene>
<dbReference type="Proteomes" id="UP000215914">
    <property type="component" value="Unassembled WGS sequence"/>
</dbReference>
<protein>
    <submittedName>
        <fullName evidence="1">Uncharacterized protein</fullName>
    </submittedName>
</protein>